<dbReference type="InterPro" id="IPR036388">
    <property type="entry name" value="WH-like_DNA-bd_sf"/>
</dbReference>
<dbReference type="InterPro" id="IPR016158">
    <property type="entry name" value="Cullin_homology"/>
</dbReference>
<dbReference type="Pfam" id="PF10557">
    <property type="entry name" value="Cullin_Nedd8"/>
    <property type="match status" value="1"/>
</dbReference>
<dbReference type="PROSITE" id="PS50069">
    <property type="entry name" value="CULLIN_2"/>
    <property type="match status" value="1"/>
</dbReference>
<keyword evidence="6" id="KW-0832">Ubl conjugation</keyword>
<dbReference type="SUPFAM" id="SSF46785">
    <property type="entry name" value="Winged helix' DNA-binding domain"/>
    <property type="match status" value="1"/>
</dbReference>
<sequence>MNIVTPESESGVQMSQYQCSFYSLRPKQVDFDATWRSVENSIKKIMKLQPLERRVWDYNFYDIYSLCVAIPEPLSERLYRKTKECLEEHVTELYQEISSANDSELLTVYCQLWNIYYKGALCVHNLFGYLNKQYIKIKRCTEIEGGYGAYSQYLTQKDVKEIGLLAMEIWREKLIDPMEGRLVGHVLNAIAADREGRNNVPVDIVRGSIMSFVQVDDVDGMREVLDKSPSNLLQNYETYREMFEKKFLVATTEYYTVLSIKLLTELSCSQYMESVITQIEEENERSIRFLHKSSHEKVTKLCQDVMVDAHKECLYAVCHEYIEGERMSDLHNMYRILKPISGGLSVVIREFQNFVKKTGLEAVKGMSGDNIPQQFVENVLQVYNKFSSMVTKVYYDDGDFVGALDKALQTVVNYREDSRQAPKASERLARYTDTLLRKSGKGLSDTELDIKLSQAIIIFRYIEDKDIFQKFYAKMLANRLITNASLSKDAEESMISKLKQACGFEFTSKLSRMFTDVGLSHELTDKFISHCAVSNVILNVQMTVLILQAGAWPLSAPSLTSSGTDGRDSSTSVQTTSFIVPSVLLPSIEHFEKYYQASHNGRKLTWLFNLASVEVKLHYLDKVYQVTMSAHQLAILLCFETKDLVTLNYIEKATGLSDELLSRNIRALVDSGVLIMAKEEMNEVNEVALNLTLTSKRLRFKVLVPQLQRHVEKEADHINITAQQDRKYYMECTIVRIMKTRKVLKHAALVNEVIEQTKSRFTPDVNFIKKNIESLIEKLYIQRTDQNDEYQYLA</sequence>
<evidence type="ECO:0000256" key="7">
    <source>
        <dbReference type="ARBA" id="ARBA00023242"/>
    </source>
</evidence>
<evidence type="ECO:0000313" key="12">
    <source>
        <dbReference type="EMBL" id="VDK71665.1"/>
    </source>
</evidence>
<organism evidence="12 13">
    <name type="scientific">Litomosoides sigmodontis</name>
    <name type="common">Filarial nematode worm</name>
    <dbReference type="NCBI Taxonomy" id="42156"/>
    <lineage>
        <taxon>Eukaryota</taxon>
        <taxon>Metazoa</taxon>
        <taxon>Ecdysozoa</taxon>
        <taxon>Nematoda</taxon>
        <taxon>Chromadorea</taxon>
        <taxon>Rhabditida</taxon>
        <taxon>Spirurina</taxon>
        <taxon>Spiruromorpha</taxon>
        <taxon>Filarioidea</taxon>
        <taxon>Onchocercidae</taxon>
        <taxon>Litomosoides</taxon>
    </lineage>
</organism>
<dbReference type="InterPro" id="IPR059120">
    <property type="entry name" value="Cullin-like_AB"/>
</dbReference>
<dbReference type="Gene3D" id="1.20.1310.10">
    <property type="entry name" value="Cullin Repeats"/>
    <property type="match status" value="4"/>
</dbReference>
<comment type="similarity">
    <text evidence="3 9 10">Belongs to the cullin family.</text>
</comment>
<dbReference type="InterPro" id="IPR016157">
    <property type="entry name" value="Cullin_CS"/>
</dbReference>
<dbReference type="FunFam" id="1.10.10.10:FF:000014">
    <property type="entry name" value="Cullin 1"/>
    <property type="match status" value="1"/>
</dbReference>
<dbReference type="EMBL" id="UYRX01000054">
    <property type="protein sequence ID" value="VDK71665.1"/>
    <property type="molecule type" value="Genomic_DNA"/>
</dbReference>
<dbReference type="AlphaFoldDB" id="A0A3P6SUZ9"/>
<keyword evidence="7" id="KW-0539">Nucleus</keyword>
<dbReference type="STRING" id="42156.A0A3P6SUZ9"/>
<gene>
    <name evidence="12" type="ORF">NLS_LOCUS1512</name>
</gene>
<evidence type="ECO:0000256" key="4">
    <source>
        <dbReference type="ARBA" id="ARBA00022499"/>
    </source>
</evidence>
<dbReference type="OrthoDB" id="27073at2759"/>
<keyword evidence="13" id="KW-1185">Reference proteome</keyword>
<dbReference type="GO" id="GO:0005634">
    <property type="term" value="C:nucleus"/>
    <property type="evidence" value="ECO:0007669"/>
    <property type="project" value="UniProtKB-SubCell"/>
</dbReference>
<evidence type="ECO:0000259" key="11">
    <source>
        <dbReference type="PROSITE" id="PS50069"/>
    </source>
</evidence>
<reference evidence="12 13" key="1">
    <citation type="submission" date="2018-08" db="EMBL/GenBank/DDBJ databases">
        <authorList>
            <person name="Laetsch R D."/>
            <person name="Stevens L."/>
            <person name="Kumar S."/>
            <person name="Blaxter L. M."/>
        </authorList>
    </citation>
    <scope>NUCLEOTIDE SEQUENCE [LARGE SCALE GENOMIC DNA]</scope>
</reference>
<evidence type="ECO:0000256" key="6">
    <source>
        <dbReference type="ARBA" id="ARBA00022843"/>
    </source>
</evidence>
<dbReference type="InterPro" id="IPR019559">
    <property type="entry name" value="Cullin_neddylation_domain"/>
</dbReference>
<comment type="pathway">
    <text evidence="2">Protein modification; protein ubiquitination.</text>
</comment>
<dbReference type="GO" id="GO:0031625">
    <property type="term" value="F:ubiquitin protein ligase binding"/>
    <property type="evidence" value="ECO:0007669"/>
    <property type="project" value="InterPro"/>
</dbReference>
<name>A0A3P6SUZ9_LITSI</name>
<proteinExistence type="inferred from homology"/>
<dbReference type="InterPro" id="IPR045093">
    <property type="entry name" value="Cullin"/>
</dbReference>
<feature type="domain" description="Cullin family profile" evidence="11">
    <location>
        <begin position="423"/>
        <end position="669"/>
    </location>
</feature>
<evidence type="ECO:0000256" key="2">
    <source>
        <dbReference type="ARBA" id="ARBA00004906"/>
    </source>
</evidence>
<dbReference type="FunFam" id="1.20.1310.10:FF:000012">
    <property type="entry name" value="Cullin 2"/>
    <property type="match status" value="1"/>
</dbReference>
<evidence type="ECO:0000256" key="5">
    <source>
        <dbReference type="ARBA" id="ARBA00022786"/>
    </source>
</evidence>
<dbReference type="Pfam" id="PF26557">
    <property type="entry name" value="Cullin_AB"/>
    <property type="match status" value="1"/>
</dbReference>
<evidence type="ECO:0000256" key="3">
    <source>
        <dbReference type="ARBA" id="ARBA00006019"/>
    </source>
</evidence>
<dbReference type="GO" id="GO:0031462">
    <property type="term" value="C:Cul2-RING ubiquitin ligase complex"/>
    <property type="evidence" value="ECO:0007669"/>
    <property type="project" value="UniProtKB-ARBA"/>
</dbReference>
<keyword evidence="4" id="KW-1017">Isopeptide bond</keyword>
<accession>A0A3P6SUZ9</accession>
<evidence type="ECO:0000256" key="8">
    <source>
        <dbReference type="ARBA" id="ARBA00069610"/>
    </source>
</evidence>
<dbReference type="Gene3D" id="3.30.230.130">
    <property type="entry name" value="Cullin, Chain C, Domain 2"/>
    <property type="match status" value="1"/>
</dbReference>
<keyword evidence="5" id="KW-0833">Ubl conjugation pathway</keyword>
<evidence type="ECO:0000256" key="1">
    <source>
        <dbReference type="ARBA" id="ARBA00004123"/>
    </source>
</evidence>
<dbReference type="InterPro" id="IPR016159">
    <property type="entry name" value="Cullin_repeat-like_dom_sf"/>
</dbReference>
<dbReference type="InterPro" id="IPR036317">
    <property type="entry name" value="Cullin_homology_sf"/>
</dbReference>
<dbReference type="PROSITE" id="PS01256">
    <property type="entry name" value="CULLIN_1"/>
    <property type="match status" value="1"/>
</dbReference>
<dbReference type="Pfam" id="PF00888">
    <property type="entry name" value="Cullin"/>
    <property type="match status" value="1"/>
</dbReference>
<dbReference type="SMART" id="SM00884">
    <property type="entry name" value="Cullin_Nedd8"/>
    <property type="match status" value="1"/>
</dbReference>
<protein>
    <recommendedName>
        <fullName evidence="8">Cullin-2</fullName>
    </recommendedName>
</protein>
<dbReference type="GO" id="GO:0006511">
    <property type="term" value="P:ubiquitin-dependent protein catabolic process"/>
    <property type="evidence" value="ECO:0007669"/>
    <property type="project" value="InterPro"/>
</dbReference>
<evidence type="ECO:0000313" key="13">
    <source>
        <dbReference type="Proteomes" id="UP000277928"/>
    </source>
</evidence>
<comment type="subcellular location">
    <subcellularLocation>
        <location evidence="1">Nucleus</location>
    </subcellularLocation>
</comment>
<dbReference type="SUPFAM" id="SSF75632">
    <property type="entry name" value="Cullin homology domain"/>
    <property type="match status" value="1"/>
</dbReference>
<dbReference type="InterPro" id="IPR036390">
    <property type="entry name" value="WH_DNA-bd_sf"/>
</dbReference>
<evidence type="ECO:0000256" key="9">
    <source>
        <dbReference type="PROSITE-ProRule" id="PRU00330"/>
    </source>
</evidence>
<dbReference type="FunFam" id="1.20.1310.10:FF:000022">
    <property type="entry name" value="Cullin-2 isoform 2"/>
    <property type="match status" value="1"/>
</dbReference>
<dbReference type="Gene3D" id="1.10.10.10">
    <property type="entry name" value="Winged helix-like DNA-binding domain superfamily/Winged helix DNA-binding domain"/>
    <property type="match status" value="1"/>
</dbReference>
<dbReference type="Proteomes" id="UP000277928">
    <property type="component" value="Unassembled WGS sequence"/>
</dbReference>
<dbReference type="OMA" id="PRPVWND"/>
<dbReference type="PANTHER" id="PTHR11932">
    <property type="entry name" value="CULLIN"/>
    <property type="match status" value="1"/>
</dbReference>
<dbReference type="SUPFAM" id="SSF74788">
    <property type="entry name" value="Cullin repeat-like"/>
    <property type="match status" value="1"/>
</dbReference>
<dbReference type="InterPro" id="IPR001373">
    <property type="entry name" value="Cullin_N"/>
</dbReference>
<dbReference type="SMART" id="SM00182">
    <property type="entry name" value="CULLIN"/>
    <property type="match status" value="1"/>
</dbReference>
<evidence type="ECO:0000256" key="10">
    <source>
        <dbReference type="RuleBase" id="RU003829"/>
    </source>
</evidence>